<feature type="chain" id="PRO_5045543587" description="Alpha/beta hydrolase" evidence="4">
    <location>
        <begin position="20"/>
        <end position="413"/>
    </location>
</feature>
<evidence type="ECO:0000313" key="5">
    <source>
        <dbReference type="EMBL" id="UXY14189.1"/>
    </source>
</evidence>
<keyword evidence="1" id="KW-0378">Hydrolase</keyword>
<gene>
    <name evidence="5" type="ORF">N8I74_12765</name>
</gene>
<dbReference type="SUPFAM" id="SSF53474">
    <property type="entry name" value="alpha/beta-Hydrolases"/>
    <property type="match status" value="1"/>
</dbReference>
<protein>
    <recommendedName>
        <fullName evidence="7">Alpha/beta hydrolase</fullName>
    </recommendedName>
</protein>
<dbReference type="Gene3D" id="3.40.50.1820">
    <property type="entry name" value="alpha/beta hydrolase"/>
    <property type="match status" value="1"/>
</dbReference>
<name>A0ABY6DIL8_9NEIS</name>
<sequence>MHQLITALLATVLLAGAQAAAPGAASCPPQDTQTMRLPEPDGPFNVGRVSLSLTDPAREETFTADPNDRREVPIEVWYPADERDNDRNRAPYHPHAEHLVAEIAPVLGLTPEQAGAFRHVRTHAAQEADLSRRRAQYPVLLFSHGNFGRSTQSTFQAEELASQGYVVVGLNHPYMGTGISISTGPVFYAGSGFIYPSDDVLAGYYDIMARDAVFVLDELHRLNQADASGRFTGRLDLARVGMFGHSDGGAATARALTLDARFKAGINQDGYPVPPAQSLGISQPFAYLIASKTFPEGKTEAELLELALYWGFDDPQRFVDLVTQRVPRAKALIKGEGYVIRLDGASHYDFTDLVLLDTPPTQAMRGDMAPHYVQRIINETTQQFFDKYLKGKPAPVLDRPRARYPQMDFLLRQ</sequence>
<evidence type="ECO:0000256" key="3">
    <source>
        <dbReference type="ARBA" id="ARBA00023098"/>
    </source>
</evidence>
<organism evidence="5 6">
    <name type="scientific">Chitiniphilus purpureus</name>
    <dbReference type="NCBI Taxonomy" id="2981137"/>
    <lineage>
        <taxon>Bacteria</taxon>
        <taxon>Pseudomonadati</taxon>
        <taxon>Pseudomonadota</taxon>
        <taxon>Betaproteobacteria</taxon>
        <taxon>Neisseriales</taxon>
        <taxon>Chitinibacteraceae</taxon>
        <taxon>Chitiniphilus</taxon>
    </lineage>
</organism>
<evidence type="ECO:0000256" key="2">
    <source>
        <dbReference type="ARBA" id="ARBA00022963"/>
    </source>
</evidence>
<accession>A0ABY6DIL8</accession>
<dbReference type="EMBL" id="CP106753">
    <property type="protein sequence ID" value="UXY14189.1"/>
    <property type="molecule type" value="Genomic_DNA"/>
</dbReference>
<dbReference type="PANTHER" id="PTHR10272:SF0">
    <property type="entry name" value="PLATELET-ACTIVATING FACTOR ACETYLHYDROLASE"/>
    <property type="match status" value="1"/>
</dbReference>
<keyword evidence="3" id="KW-0443">Lipid metabolism</keyword>
<reference evidence="5" key="1">
    <citation type="submission" date="2022-10" db="EMBL/GenBank/DDBJ databases">
        <title>Chitiniphilus purpureus sp. nov., a novel chitin-degrading bacterium isolated from crawfish pond sediment.</title>
        <authorList>
            <person name="Li K."/>
        </authorList>
    </citation>
    <scope>NUCLEOTIDE SEQUENCE</scope>
    <source>
        <strain evidence="5">CD1</strain>
    </source>
</reference>
<dbReference type="Proteomes" id="UP001061302">
    <property type="component" value="Chromosome"/>
</dbReference>
<evidence type="ECO:0000256" key="1">
    <source>
        <dbReference type="ARBA" id="ARBA00022801"/>
    </source>
</evidence>
<keyword evidence="6" id="KW-1185">Reference proteome</keyword>
<evidence type="ECO:0008006" key="7">
    <source>
        <dbReference type="Google" id="ProtNLM"/>
    </source>
</evidence>
<dbReference type="PANTHER" id="PTHR10272">
    <property type="entry name" value="PLATELET-ACTIVATING FACTOR ACETYLHYDROLASE"/>
    <property type="match status" value="1"/>
</dbReference>
<evidence type="ECO:0000256" key="4">
    <source>
        <dbReference type="SAM" id="SignalP"/>
    </source>
</evidence>
<keyword evidence="4" id="KW-0732">Signal</keyword>
<dbReference type="Pfam" id="PF03403">
    <property type="entry name" value="PAF-AH_p_II"/>
    <property type="match status" value="2"/>
</dbReference>
<dbReference type="InterPro" id="IPR029058">
    <property type="entry name" value="AB_hydrolase_fold"/>
</dbReference>
<keyword evidence="2" id="KW-0442">Lipid degradation</keyword>
<dbReference type="RefSeq" id="WP_263123489.1">
    <property type="nucleotide sequence ID" value="NZ_CP106753.1"/>
</dbReference>
<proteinExistence type="predicted"/>
<evidence type="ECO:0000313" key="6">
    <source>
        <dbReference type="Proteomes" id="UP001061302"/>
    </source>
</evidence>
<feature type="signal peptide" evidence="4">
    <location>
        <begin position="1"/>
        <end position="19"/>
    </location>
</feature>